<feature type="transmembrane region" description="Helical" evidence="1">
    <location>
        <begin position="156"/>
        <end position="175"/>
    </location>
</feature>
<feature type="transmembrane region" description="Helical" evidence="1">
    <location>
        <begin position="106"/>
        <end position="126"/>
    </location>
</feature>
<feature type="transmembrane region" description="Helical" evidence="1">
    <location>
        <begin position="131"/>
        <end position="150"/>
    </location>
</feature>
<reference evidence="2" key="1">
    <citation type="submission" date="2018-12" db="EMBL/GenBank/DDBJ databases">
        <title>Novel natural products biosynthetic potential of the class Ktedonobacteria.</title>
        <authorList>
            <person name="Zheng Y."/>
            <person name="Saitou A."/>
            <person name="Wang C.M."/>
            <person name="Toyoda A."/>
            <person name="Minakuchi Y."/>
            <person name="Sekiguchi Y."/>
            <person name="Ueda K."/>
            <person name="Takano H."/>
            <person name="Sakai Y."/>
            <person name="Yokota A."/>
            <person name="Yabe S."/>
        </authorList>
    </citation>
    <scope>NUCLEOTIDE SEQUENCE</scope>
    <source>
        <strain evidence="2">A3-2</strain>
    </source>
</reference>
<dbReference type="EMBL" id="AP019377">
    <property type="protein sequence ID" value="BBH93019.1"/>
    <property type="molecule type" value="Genomic_DNA"/>
</dbReference>
<feature type="transmembrane region" description="Helical" evidence="1">
    <location>
        <begin position="295"/>
        <end position="315"/>
    </location>
</feature>
<keyword evidence="1" id="KW-0472">Membrane</keyword>
<feature type="transmembrane region" description="Helical" evidence="1">
    <location>
        <begin position="26"/>
        <end position="55"/>
    </location>
</feature>
<evidence type="ECO:0000313" key="2">
    <source>
        <dbReference type="EMBL" id="BBH93019.1"/>
    </source>
</evidence>
<organism evidence="2">
    <name type="scientific">Thermogemmatispora argillosa</name>
    <dbReference type="NCBI Taxonomy" id="2045280"/>
    <lineage>
        <taxon>Bacteria</taxon>
        <taxon>Bacillati</taxon>
        <taxon>Chloroflexota</taxon>
        <taxon>Ktedonobacteria</taxon>
        <taxon>Thermogemmatisporales</taxon>
        <taxon>Thermogemmatisporaceae</taxon>
        <taxon>Thermogemmatispora</taxon>
    </lineage>
</organism>
<feature type="transmembrane region" description="Helical" evidence="1">
    <location>
        <begin position="239"/>
        <end position="258"/>
    </location>
</feature>
<keyword evidence="1" id="KW-1133">Transmembrane helix</keyword>
<gene>
    <name evidence="2" type="ORF">KTA_12180</name>
</gene>
<proteinExistence type="predicted"/>
<evidence type="ECO:0000256" key="1">
    <source>
        <dbReference type="SAM" id="Phobius"/>
    </source>
</evidence>
<feature type="transmembrane region" description="Helical" evidence="1">
    <location>
        <begin position="396"/>
        <end position="414"/>
    </location>
</feature>
<keyword evidence="1" id="KW-0812">Transmembrane</keyword>
<dbReference type="AlphaFoldDB" id="A0A455T0X6"/>
<protein>
    <submittedName>
        <fullName evidence="2">Uncharacterized protein</fullName>
    </submittedName>
</protein>
<name>A0A455T0X6_9CHLR</name>
<feature type="transmembrane region" description="Helical" evidence="1">
    <location>
        <begin position="321"/>
        <end position="343"/>
    </location>
</feature>
<feature type="transmembrane region" description="Helical" evidence="1">
    <location>
        <begin position="80"/>
        <end position="100"/>
    </location>
</feature>
<sequence length="434" mass="47386">MNGETEPAQKEELSLSYGRWLYMDSALLIGAQLVAAIYRVFWVVFGALVLQLLLLQHCERLGQRAESQGQARLAMWREQLGPMIGVMVVEMAIGGLVALSPGTWSIGASFWVLLWLWPLPLSFFLVEGVEALALGGVVSLGWTSLALMGVASWQPLLPLCFLAEGVVALVAWGLARVLMAWLYEVAPDEGGGPVQRGDGGDGEAEAERLVLVGGPCLVWLLGALLWGDWPPAGPHLPRWLWVGELAPVGAFVIGLLVLELRVGWRLVPELVRLSRWVLPRWWRWWRATRGGARGVGSLLLWLLAVVVGVGGSLWLEQELLWRLSLGVLLVGLGALGARLLVWFSCDERRARLWGSLSRVWIWVMVLGSGGFFALAMIQIWFDLWPAGVGLALPGGGWQVVMSVLLLRLAFWCLLGASGRSGGWSGAGVRKESLA</sequence>
<accession>A0A455T0X6</accession>
<feature type="transmembrane region" description="Helical" evidence="1">
    <location>
        <begin position="359"/>
        <end position="381"/>
    </location>
</feature>
<feature type="transmembrane region" description="Helical" evidence="1">
    <location>
        <begin position="209"/>
        <end position="227"/>
    </location>
</feature>